<evidence type="ECO:0000313" key="2">
    <source>
        <dbReference type="EMBL" id="MCU4971184.1"/>
    </source>
</evidence>
<dbReference type="EMBL" id="JAOPKB010000001">
    <property type="protein sequence ID" value="MCU4971184.1"/>
    <property type="molecule type" value="Genomic_DNA"/>
</dbReference>
<comment type="caution">
    <text evidence="1">The sequence shown here is derived from an EMBL/GenBank/DDBJ whole genome shotgun (WGS) entry which is preliminary data.</text>
</comment>
<dbReference type="EMBL" id="JAOPKA010000006">
    <property type="protein sequence ID" value="MCU4742050.1"/>
    <property type="molecule type" value="Genomic_DNA"/>
</dbReference>
<reference evidence="1 3" key="1">
    <citation type="submission" date="2022-09" db="EMBL/GenBank/DDBJ databases">
        <title>Enrichment on poylsaccharides allowed isolation of novel metabolic and taxonomic groups of Haloarchaea.</title>
        <authorList>
            <person name="Sorokin D.Y."/>
            <person name="Elcheninov A.G."/>
            <person name="Khizhniak T.V."/>
            <person name="Kolganova T.V."/>
            <person name="Kublanov I.V."/>
        </authorList>
    </citation>
    <scope>NUCLEOTIDE SEQUENCE</scope>
    <source>
        <strain evidence="2 3">AArc-m2/3/4</strain>
        <strain evidence="1">AArc-xg1-1</strain>
    </source>
</reference>
<protein>
    <recommendedName>
        <fullName evidence="5">PemK-like, MazF-like toxin of type II toxin-antitoxin system</fullName>
    </recommendedName>
</protein>
<evidence type="ECO:0000313" key="4">
    <source>
        <dbReference type="Proteomes" id="UP001321018"/>
    </source>
</evidence>
<evidence type="ECO:0000313" key="3">
    <source>
        <dbReference type="Proteomes" id="UP001320972"/>
    </source>
</evidence>
<evidence type="ECO:0000313" key="1">
    <source>
        <dbReference type="EMBL" id="MCU4742050.1"/>
    </source>
</evidence>
<dbReference type="SUPFAM" id="SSF50118">
    <property type="entry name" value="Cell growth inhibitor/plasmid maintenance toxic component"/>
    <property type="match status" value="1"/>
</dbReference>
<sequence>MSGWNTRSIRVKNVSDSGRYRKGDVVWAPDPFKQGSNPRLWLVLTADSLPYVGQEYICAALTTSDLPDNFRIGSDWITGRNPQIESYCSPWVVATIKHRAIANPQGKITTSFTDRVIGDCKRYLDS</sequence>
<dbReference type="RefSeq" id="WP_338003885.1">
    <property type="nucleotide sequence ID" value="NZ_JAOPKA010000006.1"/>
</dbReference>
<gene>
    <name evidence="2" type="ORF">OB955_00330</name>
    <name evidence="1" type="ORF">OB960_11645</name>
</gene>
<accession>A0AAP2YZ81</accession>
<proteinExistence type="predicted"/>
<dbReference type="AlphaFoldDB" id="A0AAP2YZ81"/>
<keyword evidence="3" id="KW-1185">Reference proteome</keyword>
<organism evidence="1 4">
    <name type="scientific">Natronoglomus mannanivorans</name>
    <dbReference type="NCBI Taxonomy" id="2979990"/>
    <lineage>
        <taxon>Archaea</taxon>
        <taxon>Methanobacteriati</taxon>
        <taxon>Methanobacteriota</taxon>
        <taxon>Stenosarchaea group</taxon>
        <taxon>Halobacteria</taxon>
        <taxon>Halobacteriales</taxon>
        <taxon>Natrialbaceae</taxon>
        <taxon>Natronoglomus</taxon>
    </lineage>
</organism>
<evidence type="ECO:0008006" key="5">
    <source>
        <dbReference type="Google" id="ProtNLM"/>
    </source>
</evidence>
<name>A0AAP2YZ81_9EURY</name>
<dbReference type="Proteomes" id="UP001320972">
    <property type="component" value="Unassembled WGS sequence"/>
</dbReference>
<dbReference type="Proteomes" id="UP001321018">
    <property type="component" value="Unassembled WGS sequence"/>
</dbReference>